<dbReference type="InterPro" id="IPR037923">
    <property type="entry name" value="HTH-like"/>
</dbReference>
<dbReference type="Pfam" id="PF12833">
    <property type="entry name" value="HTH_18"/>
    <property type="match status" value="1"/>
</dbReference>
<dbReference type="InterPro" id="IPR020449">
    <property type="entry name" value="Tscrpt_reg_AraC-type_HTH"/>
</dbReference>
<dbReference type="InterPro" id="IPR003313">
    <property type="entry name" value="AraC-bd"/>
</dbReference>
<dbReference type="PANTHER" id="PTHR43280">
    <property type="entry name" value="ARAC-FAMILY TRANSCRIPTIONAL REGULATOR"/>
    <property type="match status" value="1"/>
</dbReference>
<keyword evidence="2" id="KW-0238">DNA-binding</keyword>
<dbReference type="EMBL" id="WHOB01000027">
    <property type="protein sequence ID" value="NOU79461.1"/>
    <property type="molecule type" value="Genomic_DNA"/>
</dbReference>
<dbReference type="PROSITE" id="PS01124">
    <property type="entry name" value="HTH_ARAC_FAMILY_2"/>
    <property type="match status" value="1"/>
</dbReference>
<dbReference type="InterPro" id="IPR018060">
    <property type="entry name" value="HTH_AraC"/>
</dbReference>
<dbReference type="RefSeq" id="WP_171717321.1">
    <property type="nucleotide sequence ID" value="NZ_WHOB01000027.1"/>
</dbReference>
<dbReference type="Pfam" id="PF02311">
    <property type="entry name" value="AraC_binding"/>
    <property type="match status" value="1"/>
</dbReference>
<comment type="caution">
    <text evidence="5">The sequence shown here is derived from an EMBL/GenBank/DDBJ whole genome shotgun (WGS) entry which is preliminary data.</text>
</comment>
<accession>A0ABX1YH28</accession>
<proteinExistence type="predicted"/>
<feature type="domain" description="HTH araC/xylS-type" evidence="4">
    <location>
        <begin position="179"/>
        <end position="277"/>
    </location>
</feature>
<evidence type="ECO:0000256" key="3">
    <source>
        <dbReference type="ARBA" id="ARBA00023163"/>
    </source>
</evidence>
<dbReference type="Gene3D" id="2.60.120.280">
    <property type="entry name" value="Regulatory protein AraC"/>
    <property type="match status" value="1"/>
</dbReference>
<evidence type="ECO:0000259" key="4">
    <source>
        <dbReference type="PROSITE" id="PS01124"/>
    </source>
</evidence>
<keyword evidence="3" id="KW-0804">Transcription</keyword>
<dbReference type="PROSITE" id="PS00041">
    <property type="entry name" value="HTH_ARAC_FAMILY_1"/>
    <property type="match status" value="1"/>
</dbReference>
<dbReference type="InterPro" id="IPR018062">
    <property type="entry name" value="HTH_AraC-typ_CS"/>
</dbReference>
<dbReference type="Gene3D" id="1.10.10.60">
    <property type="entry name" value="Homeodomain-like"/>
    <property type="match status" value="2"/>
</dbReference>
<dbReference type="SUPFAM" id="SSF51215">
    <property type="entry name" value="Regulatory protein AraC"/>
    <property type="match status" value="1"/>
</dbReference>
<sequence length="289" mass="33750">MTEPSSYAFRNDDTSILTLDSIGWQIIRSSKYSFSGNERPDTGHVIFQYTLSGQGWIEVDQKVIPIPKGSGFLVQIPSKHRYYYRDQSQPWEVLWLNLRGEEANRIWKMIIEQEGHVIQREATSPVITGLQELLRKISEEKITDKYVLSTEIYSWMLTLVRTSREVTKDISAVTSSIILKAKKYLKENYAVPLTLDMLSEYCGINKHHLCRLFQKSDQISPLAYLRERRVEAAVSLLRTTDLSIQEIGRQCGFDSPSYFGKVFREHMEMTPKDYRMKKLEFPYDAIYYE</sequence>
<dbReference type="InterPro" id="IPR009057">
    <property type="entry name" value="Homeodomain-like_sf"/>
</dbReference>
<gene>
    <name evidence="5" type="ORF">GC101_11290</name>
</gene>
<reference evidence="5 6" key="1">
    <citation type="submission" date="2019-10" db="EMBL/GenBank/DDBJ databases">
        <title>Description of Paenibacillus terricola sp. nov.</title>
        <authorList>
            <person name="Carlier A."/>
            <person name="Qi S."/>
        </authorList>
    </citation>
    <scope>NUCLEOTIDE SEQUENCE [LARGE SCALE GENOMIC DNA]</scope>
    <source>
        <strain evidence="5 6">LMG 31459</strain>
    </source>
</reference>
<dbReference type="PANTHER" id="PTHR43280:SF2">
    <property type="entry name" value="HTH-TYPE TRANSCRIPTIONAL REGULATOR EXSA"/>
    <property type="match status" value="1"/>
</dbReference>
<keyword evidence="1" id="KW-0805">Transcription regulation</keyword>
<evidence type="ECO:0000313" key="6">
    <source>
        <dbReference type="Proteomes" id="UP000596857"/>
    </source>
</evidence>
<evidence type="ECO:0000313" key="5">
    <source>
        <dbReference type="EMBL" id="NOU79461.1"/>
    </source>
</evidence>
<evidence type="ECO:0000256" key="1">
    <source>
        <dbReference type="ARBA" id="ARBA00023015"/>
    </source>
</evidence>
<organism evidence="5 6">
    <name type="scientific">Paenibacillus phytohabitans</name>
    <dbReference type="NCBI Taxonomy" id="2654978"/>
    <lineage>
        <taxon>Bacteria</taxon>
        <taxon>Bacillati</taxon>
        <taxon>Bacillota</taxon>
        <taxon>Bacilli</taxon>
        <taxon>Bacillales</taxon>
        <taxon>Paenibacillaceae</taxon>
        <taxon>Paenibacillus</taxon>
    </lineage>
</organism>
<name>A0ABX1YH28_9BACL</name>
<protein>
    <submittedName>
        <fullName evidence="5">Helix-turn-helix domain-containing protein</fullName>
    </submittedName>
</protein>
<evidence type="ECO:0000256" key="2">
    <source>
        <dbReference type="ARBA" id="ARBA00023125"/>
    </source>
</evidence>
<dbReference type="Proteomes" id="UP000596857">
    <property type="component" value="Unassembled WGS sequence"/>
</dbReference>
<dbReference type="SUPFAM" id="SSF46689">
    <property type="entry name" value="Homeodomain-like"/>
    <property type="match status" value="2"/>
</dbReference>
<keyword evidence="6" id="KW-1185">Reference proteome</keyword>
<dbReference type="PRINTS" id="PR00032">
    <property type="entry name" value="HTHARAC"/>
</dbReference>
<dbReference type="SMART" id="SM00342">
    <property type="entry name" value="HTH_ARAC"/>
    <property type="match status" value="1"/>
</dbReference>